<organism evidence="1 2">
    <name type="scientific">Lophiostoma macrostomum CBS 122681</name>
    <dbReference type="NCBI Taxonomy" id="1314788"/>
    <lineage>
        <taxon>Eukaryota</taxon>
        <taxon>Fungi</taxon>
        <taxon>Dikarya</taxon>
        <taxon>Ascomycota</taxon>
        <taxon>Pezizomycotina</taxon>
        <taxon>Dothideomycetes</taxon>
        <taxon>Pleosporomycetidae</taxon>
        <taxon>Pleosporales</taxon>
        <taxon>Lophiostomataceae</taxon>
        <taxon>Lophiostoma</taxon>
    </lineage>
</organism>
<sequence>MFKARQAPSISYCVPIRTSQHTFLHFHPCSTQHLSTISIRGTMSFFVFCTSWSSRRRCRGPWSAWNQRYSPILRLRTRILGFLAVSIPLSLSPIGSY</sequence>
<evidence type="ECO:0000313" key="1">
    <source>
        <dbReference type="EMBL" id="KAF2657305.1"/>
    </source>
</evidence>
<dbReference type="Proteomes" id="UP000799324">
    <property type="component" value="Unassembled WGS sequence"/>
</dbReference>
<gene>
    <name evidence="1" type="ORF">K491DRAFT_328996</name>
</gene>
<name>A0A6A6TBF4_9PLEO</name>
<dbReference type="AlphaFoldDB" id="A0A6A6TBF4"/>
<reference evidence="1" key="1">
    <citation type="journal article" date="2020" name="Stud. Mycol.">
        <title>101 Dothideomycetes genomes: a test case for predicting lifestyles and emergence of pathogens.</title>
        <authorList>
            <person name="Haridas S."/>
            <person name="Albert R."/>
            <person name="Binder M."/>
            <person name="Bloem J."/>
            <person name="Labutti K."/>
            <person name="Salamov A."/>
            <person name="Andreopoulos B."/>
            <person name="Baker S."/>
            <person name="Barry K."/>
            <person name="Bills G."/>
            <person name="Bluhm B."/>
            <person name="Cannon C."/>
            <person name="Castanera R."/>
            <person name="Culley D."/>
            <person name="Daum C."/>
            <person name="Ezra D."/>
            <person name="Gonzalez J."/>
            <person name="Henrissat B."/>
            <person name="Kuo A."/>
            <person name="Liang C."/>
            <person name="Lipzen A."/>
            <person name="Lutzoni F."/>
            <person name="Magnuson J."/>
            <person name="Mondo S."/>
            <person name="Nolan M."/>
            <person name="Ohm R."/>
            <person name="Pangilinan J."/>
            <person name="Park H.-J."/>
            <person name="Ramirez L."/>
            <person name="Alfaro M."/>
            <person name="Sun H."/>
            <person name="Tritt A."/>
            <person name="Yoshinaga Y."/>
            <person name="Zwiers L.-H."/>
            <person name="Turgeon B."/>
            <person name="Goodwin S."/>
            <person name="Spatafora J."/>
            <person name="Crous P."/>
            <person name="Grigoriev I."/>
        </authorList>
    </citation>
    <scope>NUCLEOTIDE SEQUENCE</scope>
    <source>
        <strain evidence="1">CBS 122681</strain>
    </source>
</reference>
<proteinExistence type="predicted"/>
<protein>
    <submittedName>
        <fullName evidence="1">Uncharacterized protein</fullName>
    </submittedName>
</protein>
<dbReference type="EMBL" id="MU004326">
    <property type="protein sequence ID" value="KAF2657305.1"/>
    <property type="molecule type" value="Genomic_DNA"/>
</dbReference>
<keyword evidence="2" id="KW-1185">Reference proteome</keyword>
<accession>A0A6A6TBF4</accession>
<evidence type="ECO:0000313" key="2">
    <source>
        <dbReference type="Proteomes" id="UP000799324"/>
    </source>
</evidence>